<dbReference type="PANTHER" id="PTHR37827">
    <property type="entry name" value="TUDOR DOMAIN-CONTAINING PROTEIN"/>
    <property type="match status" value="1"/>
</dbReference>
<reference evidence="1 2" key="1">
    <citation type="submission" date="2019-03" db="EMBL/GenBank/DDBJ databases">
        <title>Genome sequence of Sphingomonas sp. 17J27-24.</title>
        <authorList>
            <person name="Kim M."/>
            <person name="Maeng S."/>
            <person name="Sathiyaraj S."/>
        </authorList>
    </citation>
    <scope>NUCLEOTIDE SEQUENCE [LARGE SCALE GENOMIC DNA]</scope>
    <source>
        <strain evidence="1 2">17J27-24</strain>
    </source>
</reference>
<sequence>MPEQARDAAAACFLCARALGRRIEYHHPVPKSRGGRDTVPVHPICHRAIHAAIDNKALARDFADAEALRNHPDIARFLLWIADKPPDFHAPTRRRKT</sequence>
<gene>
    <name evidence="1" type="ORF">E2493_01995</name>
</gene>
<dbReference type="Proteomes" id="UP000298213">
    <property type="component" value="Unassembled WGS sequence"/>
</dbReference>
<evidence type="ECO:0000313" key="2">
    <source>
        <dbReference type="Proteomes" id="UP000298213"/>
    </source>
</evidence>
<name>A0A4Y8ZXA0_9SPHN</name>
<dbReference type="PANTHER" id="PTHR37827:SF1">
    <property type="entry name" value="HNH DOMAIN-CONTAINING PROTEIN"/>
    <property type="match status" value="1"/>
</dbReference>
<keyword evidence="1" id="KW-0540">Nuclease</keyword>
<accession>A0A4Y8ZXA0</accession>
<keyword evidence="1" id="KW-0255">Endonuclease</keyword>
<keyword evidence="2" id="KW-1185">Reference proteome</keyword>
<dbReference type="GO" id="GO:0004519">
    <property type="term" value="F:endonuclease activity"/>
    <property type="evidence" value="ECO:0007669"/>
    <property type="project" value="UniProtKB-KW"/>
</dbReference>
<dbReference type="OrthoDB" id="7667044at2"/>
<organism evidence="1 2">
    <name type="scientific">Sphingomonas parva</name>
    <dbReference type="NCBI Taxonomy" id="2555898"/>
    <lineage>
        <taxon>Bacteria</taxon>
        <taxon>Pseudomonadati</taxon>
        <taxon>Pseudomonadota</taxon>
        <taxon>Alphaproteobacteria</taxon>
        <taxon>Sphingomonadales</taxon>
        <taxon>Sphingomonadaceae</taxon>
        <taxon>Sphingomonas</taxon>
    </lineage>
</organism>
<protein>
    <submittedName>
        <fullName evidence="1">HNH endonuclease</fullName>
    </submittedName>
</protein>
<dbReference type="AlphaFoldDB" id="A0A4Y8ZXA0"/>
<evidence type="ECO:0000313" key="1">
    <source>
        <dbReference type="EMBL" id="TFI60042.1"/>
    </source>
</evidence>
<keyword evidence="1" id="KW-0378">Hydrolase</keyword>
<proteinExistence type="predicted"/>
<dbReference type="EMBL" id="SPDV01000002">
    <property type="protein sequence ID" value="TFI60042.1"/>
    <property type="molecule type" value="Genomic_DNA"/>
</dbReference>
<comment type="caution">
    <text evidence="1">The sequence shown here is derived from an EMBL/GenBank/DDBJ whole genome shotgun (WGS) entry which is preliminary data.</text>
</comment>